<feature type="compositionally biased region" description="Basic and acidic residues" evidence="1">
    <location>
        <begin position="219"/>
        <end position="230"/>
    </location>
</feature>
<keyword evidence="3" id="KW-1185">Reference proteome</keyword>
<evidence type="ECO:0000313" key="2">
    <source>
        <dbReference type="EMBL" id="SFJ22054.1"/>
    </source>
</evidence>
<reference evidence="3" key="1">
    <citation type="submission" date="2016-10" db="EMBL/GenBank/DDBJ databases">
        <authorList>
            <person name="Varghese N."/>
            <person name="Submissions S."/>
        </authorList>
    </citation>
    <scope>NUCLEOTIDE SEQUENCE [LARGE SCALE GENOMIC DNA]</scope>
    <source>
        <strain evidence="3">DSM 28881</strain>
    </source>
</reference>
<organism evidence="2 3">
    <name type="scientific">Olleya namhaensis</name>
    <dbReference type="NCBI Taxonomy" id="1144750"/>
    <lineage>
        <taxon>Bacteria</taxon>
        <taxon>Pseudomonadati</taxon>
        <taxon>Bacteroidota</taxon>
        <taxon>Flavobacteriia</taxon>
        <taxon>Flavobacteriales</taxon>
        <taxon>Flavobacteriaceae</taxon>
    </lineage>
</organism>
<accession>A0A1I3PK42</accession>
<evidence type="ECO:0000256" key="1">
    <source>
        <dbReference type="SAM" id="MobiDB-lite"/>
    </source>
</evidence>
<feature type="region of interest" description="Disordered" evidence="1">
    <location>
        <begin position="207"/>
        <end position="230"/>
    </location>
</feature>
<gene>
    <name evidence="2" type="ORF">SAMN05443431_105161</name>
</gene>
<name>A0A1I3PK42_9FLAO</name>
<protein>
    <submittedName>
        <fullName evidence="2">Uncharacterized protein</fullName>
    </submittedName>
</protein>
<evidence type="ECO:0000313" key="3">
    <source>
        <dbReference type="Proteomes" id="UP000199559"/>
    </source>
</evidence>
<dbReference type="STRING" id="1144750.SAMN05443431_105161"/>
<proteinExistence type="predicted"/>
<dbReference type="Proteomes" id="UP000199559">
    <property type="component" value="Unassembled WGS sequence"/>
</dbReference>
<sequence>MNTRIFKIALVLVIALNVSCKKSEAKLSEFKYADQPDAVTCNSGYDAVIKEALYAFEKDILTKYDQKGQNKLKAYRAYINNSISNRINLEATITPHSKAIYDVLKSKPELWDGTHLNYTSPVVTCIIDNIKDKKLQQSLVSLISTNSMRSELFTPALRSSSSYARDTYLATFLALDLYYSKFNTVDFSKVNLSNNIGEVLPGDLDKKATNATITPNTPAKKDDHAGHNHD</sequence>
<feature type="compositionally biased region" description="Low complexity" evidence="1">
    <location>
        <begin position="209"/>
        <end position="218"/>
    </location>
</feature>
<dbReference type="EMBL" id="FORM01000005">
    <property type="protein sequence ID" value="SFJ22054.1"/>
    <property type="molecule type" value="Genomic_DNA"/>
</dbReference>
<dbReference type="RefSeq" id="WP_090839830.1">
    <property type="nucleotide sequence ID" value="NZ_FORM01000005.1"/>
</dbReference>
<dbReference type="AlphaFoldDB" id="A0A1I3PK42"/>